<evidence type="ECO:0000313" key="2">
    <source>
        <dbReference type="Proteomes" id="UP000603545"/>
    </source>
</evidence>
<sequence>MDIGFVVAGLIKSGLRSIAASIPVAASISQAWNEYESHLQSKRIEQFFQLLQPEIARVKERIKLVEDHVRQSGEAPSLIEQTIDKIRKENSERKRQTFAHLLANSVAAGPALQQDDKLTFIDTLDTLTSQEISLLLIFQPDLRIRVNEIIKNSIFDDILYEERLGKLVVSLKKLESRGLISETIGPGDISVMSVTYDREGWEEKFEKKYFELLPHGQVFYQMILGEGI</sequence>
<protein>
    <submittedName>
        <fullName evidence="1">Uncharacterized protein</fullName>
    </submittedName>
</protein>
<dbReference type="EMBL" id="JACNLL010000018">
    <property type="protein sequence ID" value="MBC8198686.1"/>
    <property type="molecule type" value="Genomic_DNA"/>
</dbReference>
<evidence type="ECO:0000313" key="1">
    <source>
        <dbReference type="EMBL" id="MBC8198686.1"/>
    </source>
</evidence>
<reference evidence="1 2" key="1">
    <citation type="submission" date="2020-08" db="EMBL/GenBank/DDBJ databases">
        <title>Bridging the membrane lipid divide: bacteria of the FCB group superphylum have the potential to synthesize archaeal ether lipids.</title>
        <authorList>
            <person name="Villanueva L."/>
            <person name="Von Meijenfeldt F.A.B."/>
            <person name="Westbye A.B."/>
            <person name="Yadav S."/>
            <person name="Hopmans E.C."/>
            <person name="Dutilh B.E."/>
            <person name="Sinninghe Damste J.S."/>
        </authorList>
    </citation>
    <scope>NUCLEOTIDE SEQUENCE [LARGE SCALE GENOMIC DNA]</scope>
    <source>
        <strain evidence="1">NIOZ-UU82</strain>
    </source>
</reference>
<dbReference type="Proteomes" id="UP000603545">
    <property type="component" value="Unassembled WGS sequence"/>
</dbReference>
<name>A0A8J6N4I3_9BACT</name>
<proteinExistence type="predicted"/>
<gene>
    <name evidence="1" type="ORF">H8E80_01370</name>
</gene>
<dbReference type="AlphaFoldDB" id="A0A8J6N4I3"/>
<accession>A0A8J6N4I3</accession>
<comment type="caution">
    <text evidence="1">The sequence shown here is derived from an EMBL/GenBank/DDBJ whole genome shotgun (WGS) entry which is preliminary data.</text>
</comment>
<organism evidence="1 2">
    <name type="scientific">Candidatus Desulfaltia bathyphila</name>
    <dbReference type="NCBI Taxonomy" id="2841697"/>
    <lineage>
        <taxon>Bacteria</taxon>
        <taxon>Pseudomonadati</taxon>
        <taxon>Thermodesulfobacteriota</taxon>
        <taxon>Desulfobacteria</taxon>
        <taxon>Desulfobacterales</taxon>
        <taxon>Desulfobacterales incertae sedis</taxon>
        <taxon>Candidatus Desulfaltia</taxon>
    </lineage>
</organism>